<dbReference type="InterPro" id="IPR027417">
    <property type="entry name" value="P-loop_NTPase"/>
</dbReference>
<sequence length="434" mass="49360">MRNIGDLLLNDLLHKRTGRYMHQDRFRVLIIGKTGVGKTTILEKFCGGKIVEKPSDKLKRGKHDITLPLLSEANDSFVAHDSRGFEAGQESELNKVDQFIKERSKMEPTRRIHAIWYCVQSDSSRPFQHAENEFFKKPRGSVPVIAVFTKFDMLVTSCKQECSRKAGLDSMSESLDDAKYQVAWEQVSRDAEEEASRRFEEFYKSPLLRSAYPPDAIIKLSNVHRTPEDDHSLDDLTAATWSCLRSSRMDVAMLFAVAQRTFVHTYYKQQQDLRSNYLNMSTLEKKRAAMFSLAGNDADVDDTSVERIAEAMKTYVDDRPCPAFDVGVDEALRDKLHVAQLIVDSSIVSECLLRWKKRNRRPLEPSFIDEIACAYRNSSSAQAVQADLIATKPSMPDEVWSINLCSSHTERLACFIDELRSIQINSPSSVPSRS</sequence>
<evidence type="ECO:0000313" key="2">
    <source>
        <dbReference type="Proteomes" id="UP000076722"/>
    </source>
</evidence>
<dbReference type="OrthoDB" id="59699at2759"/>
<name>A0A164PVF8_9AGAM</name>
<organism evidence="1 2">
    <name type="scientific">Sistotremastrum niveocremeum HHB9708</name>
    <dbReference type="NCBI Taxonomy" id="1314777"/>
    <lineage>
        <taxon>Eukaryota</taxon>
        <taxon>Fungi</taxon>
        <taxon>Dikarya</taxon>
        <taxon>Basidiomycota</taxon>
        <taxon>Agaricomycotina</taxon>
        <taxon>Agaricomycetes</taxon>
        <taxon>Sistotremastrales</taxon>
        <taxon>Sistotremastraceae</taxon>
        <taxon>Sertulicium</taxon>
        <taxon>Sertulicium niveocremeum</taxon>
    </lineage>
</organism>
<gene>
    <name evidence="1" type="ORF">SISNIDRAFT_497637</name>
</gene>
<dbReference type="Proteomes" id="UP000076722">
    <property type="component" value="Unassembled WGS sequence"/>
</dbReference>
<dbReference type="CDD" id="cd00882">
    <property type="entry name" value="Ras_like_GTPase"/>
    <property type="match status" value="1"/>
</dbReference>
<evidence type="ECO:0008006" key="3">
    <source>
        <dbReference type="Google" id="ProtNLM"/>
    </source>
</evidence>
<keyword evidence="2" id="KW-1185">Reference proteome</keyword>
<dbReference type="Gene3D" id="3.40.50.300">
    <property type="entry name" value="P-loop containing nucleotide triphosphate hydrolases"/>
    <property type="match status" value="1"/>
</dbReference>
<dbReference type="EMBL" id="KV419430">
    <property type="protein sequence ID" value="KZS89070.1"/>
    <property type="molecule type" value="Genomic_DNA"/>
</dbReference>
<proteinExistence type="predicted"/>
<reference evidence="1 2" key="1">
    <citation type="journal article" date="2016" name="Mol. Biol. Evol.">
        <title>Comparative Genomics of Early-Diverging Mushroom-Forming Fungi Provides Insights into the Origins of Lignocellulose Decay Capabilities.</title>
        <authorList>
            <person name="Nagy L.G."/>
            <person name="Riley R."/>
            <person name="Tritt A."/>
            <person name="Adam C."/>
            <person name="Daum C."/>
            <person name="Floudas D."/>
            <person name="Sun H."/>
            <person name="Yadav J.S."/>
            <person name="Pangilinan J."/>
            <person name="Larsson K.H."/>
            <person name="Matsuura K."/>
            <person name="Barry K."/>
            <person name="Labutti K."/>
            <person name="Kuo R."/>
            <person name="Ohm R.A."/>
            <person name="Bhattacharya S.S."/>
            <person name="Shirouzu T."/>
            <person name="Yoshinaga Y."/>
            <person name="Martin F.M."/>
            <person name="Grigoriev I.V."/>
            <person name="Hibbett D.S."/>
        </authorList>
    </citation>
    <scope>NUCLEOTIDE SEQUENCE [LARGE SCALE GENOMIC DNA]</scope>
    <source>
        <strain evidence="1 2">HHB9708</strain>
    </source>
</reference>
<dbReference type="PRINTS" id="PR00449">
    <property type="entry name" value="RASTRNSFRMNG"/>
</dbReference>
<dbReference type="STRING" id="1314777.A0A164PVF8"/>
<dbReference type="SUPFAM" id="SSF52540">
    <property type="entry name" value="P-loop containing nucleoside triphosphate hydrolases"/>
    <property type="match status" value="1"/>
</dbReference>
<protein>
    <recommendedName>
        <fullName evidence="3">G domain-containing protein</fullName>
    </recommendedName>
</protein>
<evidence type="ECO:0000313" key="1">
    <source>
        <dbReference type="EMBL" id="KZS89070.1"/>
    </source>
</evidence>
<dbReference type="AlphaFoldDB" id="A0A164PVF8"/>
<accession>A0A164PVF8</accession>